<evidence type="ECO:0000313" key="3">
    <source>
        <dbReference type="Proteomes" id="UP001595752"/>
    </source>
</evidence>
<dbReference type="RefSeq" id="WP_377911140.1">
    <property type="nucleotide sequence ID" value="NZ_JBHRZT010000004.1"/>
</dbReference>
<keyword evidence="1" id="KW-0812">Transmembrane</keyword>
<evidence type="ECO:0000256" key="1">
    <source>
        <dbReference type="SAM" id="Phobius"/>
    </source>
</evidence>
<sequence>MTVYESLNIMISFAALIVSVIMVVISLYTKK</sequence>
<keyword evidence="1" id="KW-1133">Transmembrane helix</keyword>
<dbReference type="Proteomes" id="UP001595752">
    <property type="component" value="Unassembled WGS sequence"/>
</dbReference>
<keyword evidence="1" id="KW-0472">Membrane</keyword>
<name>A0ABV8AWN6_9BACI</name>
<proteinExistence type="predicted"/>
<reference evidence="3" key="1">
    <citation type="journal article" date="2019" name="Int. J. Syst. Evol. Microbiol.">
        <title>The Global Catalogue of Microorganisms (GCM) 10K type strain sequencing project: providing services to taxonomists for standard genome sequencing and annotation.</title>
        <authorList>
            <consortium name="The Broad Institute Genomics Platform"/>
            <consortium name="The Broad Institute Genome Sequencing Center for Infectious Disease"/>
            <person name="Wu L."/>
            <person name="Ma J."/>
        </authorList>
    </citation>
    <scope>NUCLEOTIDE SEQUENCE [LARGE SCALE GENOMIC DNA]</scope>
    <source>
        <strain evidence="3">CCUG 61889</strain>
    </source>
</reference>
<dbReference type="InterPro" id="IPR031616">
    <property type="entry name" value="BsrE-like"/>
</dbReference>
<protein>
    <submittedName>
        <fullName evidence="2">Holin-like toxin</fullName>
    </submittedName>
</protein>
<feature type="transmembrane region" description="Helical" evidence="1">
    <location>
        <begin position="6"/>
        <end position="28"/>
    </location>
</feature>
<dbReference type="Pfam" id="PF16935">
    <property type="entry name" value="Hol_Tox"/>
    <property type="match status" value="1"/>
</dbReference>
<keyword evidence="3" id="KW-1185">Reference proteome</keyword>
<gene>
    <name evidence="2" type="ORF">ACFOU2_00255</name>
</gene>
<organism evidence="2 3">
    <name type="scientific">Bacillus songklensis</name>
    <dbReference type="NCBI Taxonomy" id="1069116"/>
    <lineage>
        <taxon>Bacteria</taxon>
        <taxon>Bacillati</taxon>
        <taxon>Bacillota</taxon>
        <taxon>Bacilli</taxon>
        <taxon>Bacillales</taxon>
        <taxon>Bacillaceae</taxon>
        <taxon>Bacillus</taxon>
    </lineage>
</organism>
<comment type="caution">
    <text evidence="2">The sequence shown here is derived from an EMBL/GenBank/DDBJ whole genome shotgun (WGS) entry which is preliminary data.</text>
</comment>
<evidence type="ECO:0000313" key="2">
    <source>
        <dbReference type="EMBL" id="MFC3882040.1"/>
    </source>
</evidence>
<dbReference type="EMBL" id="JBHRZT010000004">
    <property type="protein sequence ID" value="MFC3882040.1"/>
    <property type="molecule type" value="Genomic_DNA"/>
</dbReference>
<accession>A0ABV8AWN6</accession>